<keyword evidence="6" id="KW-0378">Hydrolase</keyword>
<comment type="caution">
    <text evidence="6">The sequence shown here is derived from an EMBL/GenBank/DDBJ whole genome shotgun (WGS) entry which is preliminary data.</text>
</comment>
<dbReference type="GO" id="GO:0006598">
    <property type="term" value="P:polyamine catabolic process"/>
    <property type="evidence" value="ECO:0007669"/>
    <property type="project" value="TreeGrafter"/>
</dbReference>
<organism evidence="6 7">
    <name type="scientific">Pannonibacter tanglangensis</name>
    <dbReference type="NCBI Taxonomy" id="2750084"/>
    <lineage>
        <taxon>Bacteria</taxon>
        <taxon>Pseudomonadati</taxon>
        <taxon>Pseudomonadota</taxon>
        <taxon>Alphaproteobacteria</taxon>
        <taxon>Hyphomicrobiales</taxon>
        <taxon>Stappiaceae</taxon>
        <taxon>Pannonibacter</taxon>
    </lineage>
</organism>
<dbReference type="InterPro" id="IPR044668">
    <property type="entry name" value="PuuD-like"/>
</dbReference>
<dbReference type="SUPFAM" id="SSF52317">
    <property type="entry name" value="Class I glutamine amidotransferase-like"/>
    <property type="match status" value="1"/>
</dbReference>
<dbReference type="FunFam" id="3.40.50.880:FF:000030">
    <property type="entry name" value="Gamma-glutamyl-gamma-aminobutyrate hydrolase PuuD"/>
    <property type="match status" value="1"/>
</dbReference>
<evidence type="ECO:0000256" key="1">
    <source>
        <dbReference type="ARBA" id="ARBA00011083"/>
    </source>
</evidence>
<dbReference type="CDD" id="cd01745">
    <property type="entry name" value="GATase1_2"/>
    <property type="match status" value="1"/>
</dbReference>
<comment type="similarity">
    <text evidence="1">Belongs to the peptidase C26 family.</text>
</comment>
<dbReference type="EMBL" id="JAABLQ010000002">
    <property type="protein sequence ID" value="NBN79682.1"/>
    <property type="molecule type" value="Genomic_DNA"/>
</dbReference>
<evidence type="ECO:0000256" key="2">
    <source>
        <dbReference type="ARBA" id="ARBA00052718"/>
    </source>
</evidence>
<reference evidence="7" key="1">
    <citation type="submission" date="2020-01" db="EMBL/GenBank/DDBJ databases">
        <authorList>
            <person name="Fang Y."/>
            <person name="Sun R."/>
            <person name="Nie L."/>
            <person name="He J."/>
            <person name="Hao L."/>
            <person name="Wang L."/>
            <person name="Su S."/>
            <person name="Lv E."/>
            <person name="Zhang Z."/>
            <person name="Xie R."/>
            <person name="Liu H."/>
        </authorList>
    </citation>
    <scope>NUCLEOTIDE SEQUENCE [LARGE SCALE GENOMIC DNA]</scope>
    <source>
        <strain evidence="7">XCT-53</strain>
    </source>
</reference>
<dbReference type="RefSeq" id="WP_161677324.1">
    <property type="nucleotide sequence ID" value="NZ_JAABLP010000004.1"/>
</dbReference>
<sequence length="256" mass="27262">MSKSVVLVTADVKPIDGYRWHAAPSTYLEAALNGANAIPLILPSLGGAIDLDAVLDRVDGVLATGSRSNVNPDLYGAEATEANGPYDPDRDATSLPLLRRALERGIPVLAICRGMQELNVALGGTLLTEIQELEGRKDHRAPVSERQEERFAIAHPIDVRAGGALHQAVGNTSFEVNSLHRQALGDLGNRLVVEAVAEDGTIEAVSVEGAKAFALGTQWHPEYWVSCDVPSQKIFAAFGADVARYRNARHGAVAAE</sequence>
<dbReference type="PANTHER" id="PTHR43235:SF1">
    <property type="entry name" value="GLUTAMINE AMIDOTRANSFERASE PB2B2.05-RELATED"/>
    <property type="match status" value="1"/>
</dbReference>
<dbReference type="PANTHER" id="PTHR43235">
    <property type="entry name" value="GLUTAMINE AMIDOTRANSFERASE PB2B2.05-RELATED"/>
    <property type="match status" value="1"/>
</dbReference>
<comment type="function">
    <text evidence="3">Involved in the breakdown of putrescine via hydrolysis of the gamma-glutamyl linkage of gamma-glutamyl-gamma-aminobutyrate.</text>
</comment>
<dbReference type="PROSITE" id="PS51273">
    <property type="entry name" value="GATASE_TYPE_1"/>
    <property type="match status" value="1"/>
</dbReference>
<evidence type="ECO:0000256" key="4">
    <source>
        <dbReference type="ARBA" id="ARBA00060634"/>
    </source>
</evidence>
<comment type="catalytic activity">
    <reaction evidence="2">
        <text>4-(gamma-L-glutamylamino)butanoate + H2O = 4-aminobutanoate + L-glutamate</text>
        <dbReference type="Rhea" id="RHEA:19737"/>
        <dbReference type="ChEBI" id="CHEBI:15377"/>
        <dbReference type="ChEBI" id="CHEBI:29985"/>
        <dbReference type="ChEBI" id="CHEBI:58800"/>
        <dbReference type="ChEBI" id="CHEBI:59888"/>
        <dbReference type="EC" id="3.5.1.94"/>
    </reaction>
</comment>
<proteinExistence type="inferred from homology"/>
<dbReference type="Gene3D" id="3.40.50.880">
    <property type="match status" value="1"/>
</dbReference>
<name>A0A7X5J9M9_9HYPH</name>
<keyword evidence="7" id="KW-1185">Reference proteome</keyword>
<dbReference type="EC" id="3.5.1.94" evidence="5"/>
<dbReference type="GO" id="GO:0033969">
    <property type="term" value="F:gamma-glutamyl-gamma-aminobutyrate hydrolase activity"/>
    <property type="evidence" value="ECO:0007669"/>
    <property type="project" value="UniProtKB-EC"/>
</dbReference>
<evidence type="ECO:0000313" key="7">
    <source>
        <dbReference type="Proteomes" id="UP000586722"/>
    </source>
</evidence>
<dbReference type="GO" id="GO:0005829">
    <property type="term" value="C:cytosol"/>
    <property type="evidence" value="ECO:0007669"/>
    <property type="project" value="TreeGrafter"/>
</dbReference>
<evidence type="ECO:0000313" key="6">
    <source>
        <dbReference type="EMBL" id="NBN79682.1"/>
    </source>
</evidence>
<dbReference type="Proteomes" id="UP000586722">
    <property type="component" value="Unassembled WGS sequence"/>
</dbReference>
<dbReference type="InterPro" id="IPR011697">
    <property type="entry name" value="Peptidase_C26"/>
</dbReference>
<evidence type="ECO:0000256" key="3">
    <source>
        <dbReference type="ARBA" id="ARBA00055068"/>
    </source>
</evidence>
<dbReference type="AlphaFoldDB" id="A0A7X5J9M9"/>
<accession>A0A7X5J9M9</accession>
<dbReference type="Pfam" id="PF07722">
    <property type="entry name" value="Peptidase_C26"/>
    <property type="match status" value="1"/>
</dbReference>
<dbReference type="InterPro" id="IPR029062">
    <property type="entry name" value="Class_I_gatase-like"/>
</dbReference>
<comment type="pathway">
    <text evidence="4">Amine and polyamine degradation; putrescine degradation; 4-aminobutanoate from putrescine: step 4/4.</text>
</comment>
<protein>
    <recommendedName>
        <fullName evidence="5">gamma-glutamyl-gamma-aminobutyrate hydrolase</fullName>
        <ecNumber evidence="5">3.5.1.94</ecNumber>
    </recommendedName>
</protein>
<gene>
    <name evidence="6" type="ORF">GWI72_15500</name>
</gene>
<evidence type="ECO:0000256" key="5">
    <source>
        <dbReference type="ARBA" id="ARBA00066788"/>
    </source>
</evidence>